<sequence length="404" mass="46497">MKTMKPTFIMGMLAICMGMMSCQDDEDTNISTIKPGTYSADIIVNSESGSTNYSRGIDVKNGIFTSTYEQNYIYLHHVKADGNEEYEALYIPMTTDCGEDKCFNIQVIVNDNNTYTITTKGASQSITLNAKEQIYFSTMKDQKWKSETSSTNLSPIGDITILKQPEKEEEEEEIKEIKSREILRSELYTGERLLELMTGDTQYIDLTRHVTGFKINILFTNVNVENEDHIIDLEGWHNAFNALGEDVNPENFNIKIYFGPNFAQYYDILKDNSEGFGYYASHNQRYVPFEKVDQTITNITYTGYGYNTTYTLLSPLYKTSLKEEEYEDFQFRIYMCIQYNGKEFYTEIRPKNLTMNINTIHHIILAFDVHDLIPIVTKGGTYSTRSSSSTFQKIDIKPIKVICN</sequence>
<gene>
    <name evidence="1" type="ORF">H9625_12420</name>
</gene>
<protein>
    <recommendedName>
        <fullName evidence="3">DUF4959 domain-containing protein</fullName>
    </recommendedName>
</protein>
<comment type="caution">
    <text evidence="1">The sequence shown here is derived from an EMBL/GenBank/DDBJ whole genome shotgun (WGS) entry which is preliminary data.</text>
</comment>
<dbReference type="RefSeq" id="WP_191764603.1">
    <property type="nucleotide sequence ID" value="NZ_JACSPP010000043.1"/>
</dbReference>
<evidence type="ECO:0000313" key="1">
    <source>
        <dbReference type="EMBL" id="MBD8041226.1"/>
    </source>
</evidence>
<evidence type="ECO:0000313" key="2">
    <source>
        <dbReference type="Proteomes" id="UP000620874"/>
    </source>
</evidence>
<proteinExistence type="predicted"/>
<name>A0ABR8YAI1_9BACT</name>
<accession>A0ABR8YAI1</accession>
<reference evidence="1 2" key="1">
    <citation type="submission" date="2020-08" db="EMBL/GenBank/DDBJ databases">
        <title>A Genomic Blueprint of the Chicken Gut Microbiome.</title>
        <authorList>
            <person name="Gilroy R."/>
            <person name="Ravi A."/>
            <person name="Getino M."/>
            <person name="Pursley I."/>
            <person name="Horton D.L."/>
            <person name="Alikhan N.-F."/>
            <person name="Baker D."/>
            <person name="Gharbi K."/>
            <person name="Hall N."/>
            <person name="Watson M."/>
            <person name="Adriaenssens E.M."/>
            <person name="Foster-Nyarko E."/>
            <person name="Jarju S."/>
            <person name="Secka A."/>
            <person name="Antonio M."/>
            <person name="Oren A."/>
            <person name="Chaudhuri R."/>
            <person name="La Ragione R.M."/>
            <person name="Hildebrand F."/>
            <person name="Pallen M.J."/>
        </authorList>
    </citation>
    <scope>NUCLEOTIDE SEQUENCE [LARGE SCALE GENOMIC DNA]</scope>
    <source>
        <strain evidence="1 2">Sa1CVN1</strain>
    </source>
</reference>
<dbReference type="EMBL" id="JACSPP010000043">
    <property type="protein sequence ID" value="MBD8041226.1"/>
    <property type="molecule type" value="Genomic_DNA"/>
</dbReference>
<evidence type="ECO:0008006" key="3">
    <source>
        <dbReference type="Google" id="ProtNLM"/>
    </source>
</evidence>
<organism evidence="1 2">
    <name type="scientific">Phocaeicola intestinalis</name>
    <dbReference type="NCBI Taxonomy" id="2762212"/>
    <lineage>
        <taxon>Bacteria</taxon>
        <taxon>Pseudomonadati</taxon>
        <taxon>Bacteroidota</taxon>
        <taxon>Bacteroidia</taxon>
        <taxon>Bacteroidales</taxon>
        <taxon>Bacteroidaceae</taxon>
        <taxon>Phocaeicola</taxon>
    </lineage>
</organism>
<dbReference type="PROSITE" id="PS51257">
    <property type="entry name" value="PROKAR_LIPOPROTEIN"/>
    <property type="match status" value="1"/>
</dbReference>
<dbReference type="Proteomes" id="UP000620874">
    <property type="component" value="Unassembled WGS sequence"/>
</dbReference>
<keyword evidence="2" id="KW-1185">Reference proteome</keyword>